<dbReference type="PANTHER" id="PTHR34115">
    <property type="entry name" value="PROTEIN, PUTATIVE-RELATED"/>
    <property type="match status" value="1"/>
</dbReference>
<comment type="caution">
    <text evidence="2">The sequence shown here is derived from an EMBL/GenBank/DDBJ whole genome shotgun (WGS) entry which is preliminary data.</text>
</comment>
<feature type="transmembrane region" description="Helical" evidence="1">
    <location>
        <begin position="246"/>
        <end position="265"/>
    </location>
</feature>
<dbReference type="PANTHER" id="PTHR34115:SF13">
    <property type="entry name" value="RPB1A"/>
    <property type="match status" value="1"/>
</dbReference>
<feature type="transmembrane region" description="Helical" evidence="1">
    <location>
        <begin position="73"/>
        <end position="91"/>
    </location>
</feature>
<dbReference type="EMBL" id="JABEZY010000011">
    <property type="protein sequence ID" value="MBA0750156.1"/>
    <property type="molecule type" value="Genomic_DNA"/>
</dbReference>
<dbReference type="OrthoDB" id="968450at2759"/>
<protein>
    <submittedName>
        <fullName evidence="2">Uncharacterized protein</fullName>
    </submittedName>
</protein>
<proteinExistence type="predicted"/>
<keyword evidence="3" id="KW-1185">Reference proteome</keyword>
<feature type="transmembrane region" description="Helical" evidence="1">
    <location>
        <begin position="285"/>
        <end position="318"/>
    </location>
</feature>
<accession>A0A7J9CP05</accession>
<feature type="transmembrane region" description="Helical" evidence="1">
    <location>
        <begin position="140"/>
        <end position="165"/>
    </location>
</feature>
<organism evidence="2 3">
    <name type="scientific">Gossypium gossypioides</name>
    <name type="common">Mexican cotton</name>
    <name type="synonym">Selera gossypioides</name>
    <dbReference type="NCBI Taxonomy" id="34282"/>
    <lineage>
        <taxon>Eukaryota</taxon>
        <taxon>Viridiplantae</taxon>
        <taxon>Streptophyta</taxon>
        <taxon>Embryophyta</taxon>
        <taxon>Tracheophyta</taxon>
        <taxon>Spermatophyta</taxon>
        <taxon>Magnoliopsida</taxon>
        <taxon>eudicotyledons</taxon>
        <taxon>Gunneridae</taxon>
        <taxon>Pentapetalae</taxon>
        <taxon>rosids</taxon>
        <taxon>malvids</taxon>
        <taxon>Malvales</taxon>
        <taxon>Malvaceae</taxon>
        <taxon>Malvoideae</taxon>
        <taxon>Gossypium</taxon>
    </lineage>
</organism>
<keyword evidence="1" id="KW-0812">Transmembrane</keyword>
<evidence type="ECO:0000313" key="2">
    <source>
        <dbReference type="EMBL" id="MBA0750156.1"/>
    </source>
</evidence>
<keyword evidence="1" id="KW-1133">Transmembrane helix</keyword>
<name>A0A7J9CP05_GOSGO</name>
<feature type="transmembrane region" description="Helical" evidence="1">
    <location>
        <begin position="215"/>
        <end position="234"/>
    </location>
</feature>
<sequence length="361" mass="40901">MLTTLSLLINALEFKETSEKIVNRVSQHASVNGVSEQVVSLYKKEPILASKGRKMSPGHIPSLRINNNNNNSITSFSFLMGVFLVLMNLNFQPLRNIESPFETQGVVMPMFVICTLIYSITFCTPYFPEVINHINLLARCLAMVLLTFTLFPPLGWLILFIWTIYFVKLIYRAIRNVRQQCHAITSAFDLFNQVVFGRHAHHNEQSNGSTVNNNYHASLAFAIGVLLPLIPLKYPQSTKPLETHNAIMSIFIIVTLVFAAAWQIEHHLQTSNNNSSIYRLIVTKISLFSGSLAAVVLVLLIFPAIGRFLLLVWTLILMKQLYEACQMLRRLYHSFSLVSYVFNEVCGRRAHLSRGRNGLVA</sequence>
<evidence type="ECO:0000313" key="3">
    <source>
        <dbReference type="Proteomes" id="UP000593579"/>
    </source>
</evidence>
<dbReference type="Proteomes" id="UP000593579">
    <property type="component" value="Unassembled WGS sequence"/>
</dbReference>
<feature type="transmembrane region" description="Helical" evidence="1">
    <location>
        <begin position="106"/>
        <end position="128"/>
    </location>
</feature>
<keyword evidence="1" id="KW-0472">Membrane</keyword>
<evidence type="ECO:0000256" key="1">
    <source>
        <dbReference type="SAM" id="Phobius"/>
    </source>
</evidence>
<reference evidence="2 3" key="1">
    <citation type="journal article" date="2019" name="Genome Biol. Evol.">
        <title>Insights into the evolution of the New World diploid cottons (Gossypium, subgenus Houzingenia) based on genome sequencing.</title>
        <authorList>
            <person name="Grover C.E."/>
            <person name="Arick M.A. 2nd"/>
            <person name="Thrash A."/>
            <person name="Conover J.L."/>
            <person name="Sanders W.S."/>
            <person name="Peterson D.G."/>
            <person name="Frelichowski J.E."/>
            <person name="Scheffler J.A."/>
            <person name="Scheffler B.E."/>
            <person name="Wendel J.F."/>
        </authorList>
    </citation>
    <scope>NUCLEOTIDE SEQUENCE [LARGE SCALE GENOMIC DNA]</scope>
    <source>
        <strain evidence="2">5</strain>
        <tissue evidence="2">Leaf</tissue>
    </source>
</reference>
<dbReference type="InterPro" id="IPR053258">
    <property type="entry name" value="Ca-permeable_cation_channel"/>
</dbReference>
<gene>
    <name evidence="2" type="ORF">Gogos_004013</name>
</gene>
<dbReference type="AlphaFoldDB" id="A0A7J9CP05"/>